<feature type="region of interest" description="Disordered" evidence="4">
    <location>
        <begin position="128"/>
        <end position="191"/>
    </location>
</feature>
<dbReference type="FunFam" id="3.30.70.330:FF:000013">
    <property type="entry name" value="CUGBP Elav-like family member 1 isoform 2"/>
    <property type="match status" value="1"/>
</dbReference>
<evidence type="ECO:0000256" key="2">
    <source>
        <dbReference type="ARBA" id="ARBA00022884"/>
    </source>
</evidence>
<protein>
    <recommendedName>
        <fullName evidence="5">RRM domain-containing protein</fullName>
    </recommendedName>
</protein>
<dbReference type="SUPFAM" id="SSF54928">
    <property type="entry name" value="RNA-binding domain, RBD"/>
    <property type="match status" value="2"/>
</dbReference>
<dbReference type="PROSITE" id="PS50102">
    <property type="entry name" value="RRM"/>
    <property type="match status" value="3"/>
</dbReference>
<feature type="domain" description="RRM" evidence="5">
    <location>
        <begin position="280"/>
        <end position="360"/>
    </location>
</feature>
<feature type="compositionally biased region" description="Pro residues" evidence="4">
    <location>
        <begin position="398"/>
        <end position="422"/>
    </location>
</feature>
<dbReference type="Pfam" id="PF00076">
    <property type="entry name" value="RRM_1"/>
    <property type="match status" value="3"/>
</dbReference>
<dbReference type="GO" id="GO:0009967">
    <property type="term" value="P:positive regulation of signal transduction"/>
    <property type="evidence" value="ECO:0007669"/>
    <property type="project" value="UniProtKB-ARBA"/>
</dbReference>
<feature type="compositionally biased region" description="Low complexity" evidence="4">
    <location>
        <begin position="143"/>
        <end position="155"/>
    </location>
</feature>
<feature type="compositionally biased region" description="Gly residues" evidence="4">
    <location>
        <begin position="500"/>
        <end position="509"/>
    </location>
</feature>
<sequence length="682" mass="73755">MPSVGSSYGMHPVEQFRGGNATTHTERGHGTFEGTTGEAAGSVELAESAGSTSLLVASSIAPQEHHHAMQHSMFHHQQYSDHVGMIGQGTIHHQPTPHYYHPAPHHQQYHTHVDVVASAAQQSHLMPSQIRGLPPMPGLVSGADAEAPAHYEAAPTEQEHETSVEGTDLDDGDEETGTDGDSGDADDEDEDPIKLFVGQVPKTLNEEDLFSTFAPFGAMKSISVIRDKHTGQHRGCAFITFIHSEDAEKAVETLHDKYTFPRGKKPVQVRPASEGSDTEVKLFVGMLPRKTTEKDLREIFSPFGDISAIYLIRNDDGTQKGCAFVKFHQRESAQAAINTLHGQYCMEGMRRSLVVKYADKGYRRASRRYQAARREAYENAVMHGHPNPGSVFYVPSGPGGPPPQMPGFPPGGPMAYPQPPQAGPHAEGTQGPSPPMGISPPVSGTGQYSVGQPPQYATGAYPHGSHTPPSSQHGPHPTPHAYVYQHPGPAAAPYGMPQGFSGGQAGPGGAHQNKPRFYGRGQNRDGQLPHATTPRPREGPAGANLFIYHLPHDLTDADLATAFNPFGNVISAKVYVDRYTGESKGFGFVSYDSVISAEHAIEQMNGFQIGTKRLKVQHKRVTKTPPSQRSYLNGSDQEEGEASQQSQSHDPQLPSQDNQQRTSPLDVEQLANTVGNLELNED</sequence>
<feature type="domain" description="RRM" evidence="5">
    <location>
        <begin position="193"/>
        <end position="274"/>
    </location>
</feature>
<gene>
    <name evidence="6" type="ORF">DBRI00130_LOCUS1002</name>
</gene>
<dbReference type="GO" id="GO:0005737">
    <property type="term" value="C:cytoplasm"/>
    <property type="evidence" value="ECO:0007669"/>
    <property type="project" value="UniProtKB-ARBA"/>
</dbReference>
<dbReference type="GO" id="GO:0003729">
    <property type="term" value="F:mRNA binding"/>
    <property type="evidence" value="ECO:0007669"/>
    <property type="project" value="UniProtKB-ARBA"/>
</dbReference>
<dbReference type="FunFam" id="3.30.70.330:FF:000383">
    <property type="entry name" value="Sex lethal, isoform D"/>
    <property type="match status" value="1"/>
</dbReference>
<dbReference type="InterPro" id="IPR000504">
    <property type="entry name" value="RRM_dom"/>
</dbReference>
<feature type="compositionally biased region" description="Polar residues" evidence="4">
    <location>
        <begin position="624"/>
        <end position="634"/>
    </location>
</feature>
<dbReference type="SMART" id="SM00360">
    <property type="entry name" value="RRM"/>
    <property type="match status" value="3"/>
</dbReference>
<evidence type="ECO:0000256" key="1">
    <source>
        <dbReference type="ARBA" id="ARBA00022737"/>
    </source>
</evidence>
<proteinExistence type="predicted"/>
<keyword evidence="1" id="KW-0677">Repeat</keyword>
<feature type="compositionally biased region" description="Polar residues" evidence="4">
    <location>
        <begin position="649"/>
        <end position="663"/>
    </location>
</feature>
<dbReference type="AlphaFoldDB" id="A0A7S4QD22"/>
<reference evidence="6" key="1">
    <citation type="submission" date="2021-01" db="EMBL/GenBank/DDBJ databases">
        <authorList>
            <person name="Corre E."/>
            <person name="Pelletier E."/>
            <person name="Niang G."/>
            <person name="Scheremetjew M."/>
            <person name="Finn R."/>
            <person name="Kale V."/>
            <person name="Holt S."/>
            <person name="Cochrane G."/>
            <person name="Meng A."/>
            <person name="Brown T."/>
            <person name="Cohen L."/>
        </authorList>
    </citation>
    <scope>NUCLEOTIDE SEQUENCE</scope>
    <source>
        <strain evidence="6">GSO104</strain>
    </source>
</reference>
<keyword evidence="2 3" id="KW-0694">RNA-binding</keyword>
<evidence type="ECO:0000313" key="6">
    <source>
        <dbReference type="EMBL" id="CAE4579823.1"/>
    </source>
</evidence>
<feature type="region of interest" description="Disordered" evidence="4">
    <location>
        <begin position="619"/>
        <end position="666"/>
    </location>
</feature>
<dbReference type="InterPro" id="IPR035979">
    <property type="entry name" value="RBD_domain_sf"/>
</dbReference>
<accession>A0A7S4QD22</accession>
<evidence type="ECO:0000256" key="3">
    <source>
        <dbReference type="PROSITE-ProRule" id="PRU00176"/>
    </source>
</evidence>
<feature type="domain" description="RRM" evidence="5">
    <location>
        <begin position="543"/>
        <end position="621"/>
    </location>
</feature>
<dbReference type="Gene3D" id="3.30.70.330">
    <property type="match status" value="3"/>
</dbReference>
<feature type="compositionally biased region" description="Acidic residues" evidence="4">
    <location>
        <begin position="167"/>
        <end position="191"/>
    </location>
</feature>
<feature type="region of interest" description="Disordered" evidence="4">
    <location>
        <begin position="1"/>
        <end position="36"/>
    </location>
</feature>
<dbReference type="PANTHER" id="PTHR24012">
    <property type="entry name" value="RNA BINDING PROTEIN"/>
    <property type="match status" value="1"/>
</dbReference>
<feature type="region of interest" description="Disordered" evidence="4">
    <location>
        <begin position="391"/>
        <end position="538"/>
    </location>
</feature>
<name>A0A7S4QD22_9STRA</name>
<evidence type="ECO:0000256" key="4">
    <source>
        <dbReference type="SAM" id="MobiDB-lite"/>
    </source>
</evidence>
<evidence type="ECO:0000259" key="5">
    <source>
        <dbReference type="PROSITE" id="PS50102"/>
    </source>
</evidence>
<organism evidence="6">
    <name type="scientific">Ditylum brightwellii</name>
    <dbReference type="NCBI Taxonomy" id="49249"/>
    <lineage>
        <taxon>Eukaryota</taxon>
        <taxon>Sar</taxon>
        <taxon>Stramenopiles</taxon>
        <taxon>Ochrophyta</taxon>
        <taxon>Bacillariophyta</taxon>
        <taxon>Mediophyceae</taxon>
        <taxon>Lithodesmiophycidae</taxon>
        <taxon>Lithodesmiales</taxon>
        <taxon>Lithodesmiaceae</taxon>
        <taxon>Ditylum</taxon>
    </lineage>
</organism>
<dbReference type="GO" id="GO:0010629">
    <property type="term" value="P:negative regulation of gene expression"/>
    <property type="evidence" value="ECO:0007669"/>
    <property type="project" value="UniProtKB-ARBA"/>
</dbReference>
<dbReference type="InterPro" id="IPR012677">
    <property type="entry name" value="Nucleotide-bd_a/b_plait_sf"/>
</dbReference>
<dbReference type="CDD" id="cd12362">
    <property type="entry name" value="RRM3_CELF1-6"/>
    <property type="match status" value="1"/>
</dbReference>
<feature type="compositionally biased region" description="Polar residues" evidence="4">
    <location>
        <begin position="442"/>
        <end position="452"/>
    </location>
</feature>
<dbReference type="EMBL" id="HBNS01001259">
    <property type="protein sequence ID" value="CAE4579823.1"/>
    <property type="molecule type" value="Transcribed_RNA"/>
</dbReference>